<dbReference type="InterPro" id="IPR013321">
    <property type="entry name" value="Arc_rbn_hlx_hlx"/>
</dbReference>
<gene>
    <name evidence="2" type="ORF">HX110_00680</name>
</gene>
<dbReference type="GO" id="GO:0006355">
    <property type="term" value="P:regulation of DNA-templated transcription"/>
    <property type="evidence" value="ECO:0007669"/>
    <property type="project" value="InterPro"/>
</dbReference>
<reference evidence="2" key="1">
    <citation type="submission" date="2020-06" db="EMBL/GenBank/DDBJ databases">
        <authorList>
            <person name="Dong N."/>
        </authorList>
    </citation>
    <scope>NUCLEOTIDE SEQUENCE</scope>
    <source>
        <strain evidence="2">DF49-4</strain>
    </source>
</reference>
<dbReference type="GO" id="GO:0003677">
    <property type="term" value="F:DNA binding"/>
    <property type="evidence" value="ECO:0007669"/>
    <property type="project" value="UniProtKB-KW"/>
</dbReference>
<dbReference type="AlphaFoldDB" id="A0AB35LWP5"/>
<dbReference type="Proteomes" id="UP001174419">
    <property type="component" value="Unassembled WGS sequence"/>
</dbReference>
<evidence type="ECO:0000313" key="2">
    <source>
        <dbReference type="EMBL" id="MDM1717690.1"/>
    </source>
</evidence>
<dbReference type="Pfam" id="PF03869">
    <property type="entry name" value="Arc"/>
    <property type="match status" value="1"/>
</dbReference>
<dbReference type="Gene3D" id="1.10.1220.10">
    <property type="entry name" value="Met repressor-like"/>
    <property type="match status" value="1"/>
</dbReference>
<dbReference type="RefSeq" id="WP_286380704.1">
    <property type="nucleotide sequence ID" value="NZ_JACANG010000001.1"/>
</dbReference>
<reference evidence="2" key="2">
    <citation type="journal article" date="2022" name="Sci. Total Environ.">
        <title>Prevalence, transmission, and molecular epidemiology of tet(X)-positive bacteria among humans, animals, and environmental niches in China: An epidemiological, and genomic-based study.</title>
        <authorList>
            <person name="Dong N."/>
            <person name="Zeng Y."/>
            <person name="Cai C."/>
            <person name="Sun C."/>
            <person name="Lu J."/>
            <person name="Liu C."/>
            <person name="Zhou H."/>
            <person name="Sun Q."/>
            <person name="Shu L."/>
            <person name="Wang H."/>
            <person name="Wang Y."/>
            <person name="Wang S."/>
            <person name="Wu C."/>
            <person name="Chan E.W."/>
            <person name="Chen G."/>
            <person name="Shen Z."/>
            <person name="Chen S."/>
            <person name="Zhang R."/>
        </authorList>
    </citation>
    <scope>NUCLEOTIDE SEQUENCE</scope>
    <source>
        <strain evidence="2">DF49-4</strain>
    </source>
</reference>
<dbReference type="InterPro" id="IPR010985">
    <property type="entry name" value="Ribbon_hlx_hlx"/>
</dbReference>
<accession>A0AB35LWP5</accession>
<dbReference type="SUPFAM" id="SSF47598">
    <property type="entry name" value="Ribbon-helix-helix"/>
    <property type="match status" value="1"/>
</dbReference>
<keyword evidence="2" id="KW-0238">DNA-binding</keyword>
<dbReference type="InterPro" id="IPR005569">
    <property type="entry name" value="Arc_DNA-bd_dom"/>
</dbReference>
<evidence type="ECO:0000313" key="3">
    <source>
        <dbReference type="Proteomes" id="UP001174419"/>
    </source>
</evidence>
<comment type="caution">
    <text evidence="2">The sequence shown here is derived from an EMBL/GenBank/DDBJ whole genome shotgun (WGS) entry which is preliminary data.</text>
</comment>
<name>A0AB35LWP5_9GAMM</name>
<evidence type="ECO:0000259" key="1">
    <source>
        <dbReference type="Pfam" id="PF03869"/>
    </source>
</evidence>
<organism evidence="2 3">
    <name type="scientific">Acinetobacter towneri</name>
    <dbReference type="NCBI Taxonomy" id="202956"/>
    <lineage>
        <taxon>Bacteria</taxon>
        <taxon>Pseudomonadati</taxon>
        <taxon>Pseudomonadota</taxon>
        <taxon>Gammaproteobacteria</taxon>
        <taxon>Moraxellales</taxon>
        <taxon>Moraxellaceae</taxon>
        <taxon>Acinetobacter</taxon>
    </lineage>
</organism>
<protein>
    <submittedName>
        <fullName evidence="2">Arc family DNA-binding protein</fullName>
    </submittedName>
</protein>
<dbReference type="EMBL" id="JACANG010000001">
    <property type="protein sequence ID" value="MDM1717690.1"/>
    <property type="molecule type" value="Genomic_DNA"/>
</dbReference>
<feature type="domain" description="Arc-like DNA binding" evidence="1">
    <location>
        <begin position="7"/>
        <end position="44"/>
    </location>
</feature>
<proteinExistence type="predicted"/>
<sequence length="314" mass="36522">MLILQDAQLKIRLPSDLKQKIEEVANQEKRSMNAEIVDRLEKSFHFVTLPETNPKNLKLAHYQIIDRKVEVAERLAHSLNLINSFKMNAVKYSHIARMCKYENAEVFLNWLQAKQEPSFTELEKIAAYLYIDQDWLIHGDGHPILSSNWQIENNVDSNINSLFSHVDPASKQEIEAQKIILVRNISEEGNLLIIKVLQDWRVEVLTTNIHVSTYNGVGGQNMLESFARLCSQLYKSTKYLTRTNAYLINNELFEKILTCEEHPLALLKKEHTSIWWEAFWDATDSNNVRKDFLDVWHDWDQTSSIAINALSKKL</sequence>